<name>A0A645J1B6_9ZZZZ</name>
<dbReference type="AlphaFoldDB" id="A0A645J1B6"/>
<gene>
    <name evidence="1" type="ORF">SDC9_205075</name>
</gene>
<reference evidence="1" key="1">
    <citation type="submission" date="2019-08" db="EMBL/GenBank/DDBJ databases">
        <authorList>
            <person name="Kucharzyk K."/>
            <person name="Murdoch R.W."/>
            <person name="Higgins S."/>
            <person name="Loffler F."/>
        </authorList>
    </citation>
    <scope>NUCLEOTIDE SEQUENCE</scope>
</reference>
<accession>A0A645J1B6</accession>
<proteinExistence type="predicted"/>
<evidence type="ECO:0000313" key="1">
    <source>
        <dbReference type="EMBL" id="MPN57381.1"/>
    </source>
</evidence>
<comment type="caution">
    <text evidence="1">The sequence shown here is derived from an EMBL/GenBank/DDBJ whole genome shotgun (WGS) entry which is preliminary data.</text>
</comment>
<sequence>MLAESVVAEQDVLTRHIGEHGIRPVKHGRLNKYQFASAQVQGIPGLYRHKVPVLVVMAL</sequence>
<protein>
    <submittedName>
        <fullName evidence="1">Uncharacterized protein</fullName>
    </submittedName>
</protein>
<dbReference type="EMBL" id="VSSQ01128840">
    <property type="protein sequence ID" value="MPN57381.1"/>
    <property type="molecule type" value="Genomic_DNA"/>
</dbReference>
<organism evidence="1">
    <name type="scientific">bioreactor metagenome</name>
    <dbReference type="NCBI Taxonomy" id="1076179"/>
    <lineage>
        <taxon>unclassified sequences</taxon>
        <taxon>metagenomes</taxon>
        <taxon>ecological metagenomes</taxon>
    </lineage>
</organism>